<evidence type="ECO:0000256" key="6">
    <source>
        <dbReference type="ARBA" id="ARBA00022692"/>
    </source>
</evidence>
<evidence type="ECO:0000256" key="15">
    <source>
        <dbReference type="SAM" id="Phobius"/>
    </source>
</evidence>
<dbReference type="GO" id="GO:0005886">
    <property type="term" value="C:plasma membrane"/>
    <property type="evidence" value="ECO:0007669"/>
    <property type="project" value="UniProtKB-SubCell"/>
</dbReference>
<feature type="transmembrane region" description="Helical" evidence="15">
    <location>
        <begin position="168"/>
        <end position="197"/>
    </location>
</feature>
<dbReference type="GO" id="GO:0036433">
    <property type="term" value="F:di-trans, poly-cis-undecaprenol kinase activity"/>
    <property type="evidence" value="ECO:0007669"/>
    <property type="project" value="UniProtKB-EC"/>
</dbReference>
<keyword evidence="14" id="KW-1208">Phospholipid metabolism</keyword>
<evidence type="ECO:0000256" key="10">
    <source>
        <dbReference type="ARBA" id="ARBA00022989"/>
    </source>
</evidence>
<reference evidence="16" key="1">
    <citation type="submission" date="2019-03" db="EMBL/GenBank/DDBJ databases">
        <authorList>
            <person name="Hao L."/>
        </authorList>
    </citation>
    <scope>NUCLEOTIDE SEQUENCE</scope>
</reference>
<keyword evidence="12 15" id="KW-0472">Membrane</keyword>
<dbReference type="EC" id="2.7.1.66" evidence="16"/>
<keyword evidence="7" id="KW-0547">Nucleotide-binding</keyword>
<dbReference type="InterPro" id="IPR000829">
    <property type="entry name" value="DAGK"/>
</dbReference>
<dbReference type="GO" id="GO:0005524">
    <property type="term" value="F:ATP binding"/>
    <property type="evidence" value="ECO:0007669"/>
    <property type="project" value="UniProtKB-KW"/>
</dbReference>
<comment type="subcellular location">
    <subcellularLocation>
        <location evidence="1">Cell membrane</location>
        <topology evidence="1">Multi-pass membrane protein</topology>
    </subcellularLocation>
</comment>
<dbReference type="GO" id="GO:0008654">
    <property type="term" value="P:phospholipid biosynthetic process"/>
    <property type="evidence" value="ECO:0007669"/>
    <property type="project" value="UniProtKB-KW"/>
</dbReference>
<keyword evidence="13" id="KW-0594">Phospholipid biosynthesis</keyword>
<evidence type="ECO:0000256" key="7">
    <source>
        <dbReference type="ARBA" id="ARBA00022741"/>
    </source>
</evidence>
<evidence type="ECO:0000256" key="4">
    <source>
        <dbReference type="ARBA" id="ARBA00022516"/>
    </source>
</evidence>
<feature type="transmembrane region" description="Helical" evidence="15">
    <location>
        <begin position="52"/>
        <end position="71"/>
    </location>
</feature>
<evidence type="ECO:0000256" key="13">
    <source>
        <dbReference type="ARBA" id="ARBA00023209"/>
    </source>
</evidence>
<feature type="transmembrane region" description="Helical" evidence="15">
    <location>
        <begin position="128"/>
        <end position="147"/>
    </location>
</feature>
<evidence type="ECO:0000256" key="12">
    <source>
        <dbReference type="ARBA" id="ARBA00023136"/>
    </source>
</evidence>
<dbReference type="AlphaFoldDB" id="A0A485M192"/>
<dbReference type="Gene3D" id="1.10.287.3610">
    <property type="match status" value="1"/>
</dbReference>
<keyword evidence="9" id="KW-0067">ATP-binding</keyword>
<feature type="transmembrane region" description="Helical" evidence="15">
    <location>
        <begin position="29"/>
        <end position="46"/>
    </location>
</feature>
<evidence type="ECO:0000256" key="5">
    <source>
        <dbReference type="ARBA" id="ARBA00022679"/>
    </source>
</evidence>
<feature type="transmembrane region" description="Helical" evidence="15">
    <location>
        <begin position="209"/>
        <end position="230"/>
    </location>
</feature>
<name>A0A485M192_9ZZZZ</name>
<keyword evidence="8 16" id="KW-0418">Kinase</keyword>
<accession>A0A485M192</accession>
<evidence type="ECO:0000256" key="11">
    <source>
        <dbReference type="ARBA" id="ARBA00023098"/>
    </source>
</evidence>
<keyword evidence="6 15" id="KW-0812">Transmembrane</keyword>
<keyword evidence="4" id="KW-0444">Lipid biosynthesis</keyword>
<proteinExistence type="inferred from homology"/>
<dbReference type="Pfam" id="PF01219">
    <property type="entry name" value="DAGK_prokar"/>
    <property type="match status" value="1"/>
</dbReference>
<evidence type="ECO:0000256" key="14">
    <source>
        <dbReference type="ARBA" id="ARBA00023264"/>
    </source>
</evidence>
<keyword evidence="3" id="KW-1003">Cell membrane</keyword>
<dbReference type="PANTHER" id="PTHR34299:SF1">
    <property type="entry name" value="DIACYLGLYCEROL KINASE"/>
    <property type="match status" value="1"/>
</dbReference>
<dbReference type="PANTHER" id="PTHR34299">
    <property type="entry name" value="DIACYLGLYCEROL KINASE"/>
    <property type="match status" value="1"/>
</dbReference>
<feature type="transmembrane region" description="Helical" evidence="15">
    <location>
        <begin position="92"/>
        <end position="116"/>
    </location>
</feature>
<gene>
    <name evidence="16" type="primary">dgkA</name>
    <name evidence="16" type="ORF">SCFA_2860002</name>
</gene>
<evidence type="ECO:0000256" key="1">
    <source>
        <dbReference type="ARBA" id="ARBA00004651"/>
    </source>
</evidence>
<evidence type="ECO:0000256" key="8">
    <source>
        <dbReference type="ARBA" id="ARBA00022777"/>
    </source>
</evidence>
<evidence type="ECO:0000313" key="16">
    <source>
        <dbReference type="EMBL" id="VFU15101.1"/>
    </source>
</evidence>
<protein>
    <submittedName>
        <fullName evidence="16">Undecaprenol kinase</fullName>
        <ecNumber evidence="16">2.7.1.66</ecNumber>
    </submittedName>
</protein>
<keyword evidence="10 15" id="KW-1133">Transmembrane helix</keyword>
<keyword evidence="5 16" id="KW-0808">Transferase</keyword>
<dbReference type="EMBL" id="CAADRN010000208">
    <property type="protein sequence ID" value="VFU15101.1"/>
    <property type="molecule type" value="Genomic_DNA"/>
</dbReference>
<evidence type="ECO:0000256" key="9">
    <source>
        <dbReference type="ARBA" id="ARBA00022840"/>
    </source>
</evidence>
<organism evidence="16">
    <name type="scientific">anaerobic digester metagenome</name>
    <dbReference type="NCBI Taxonomy" id="1263854"/>
    <lineage>
        <taxon>unclassified sequences</taxon>
        <taxon>metagenomes</taxon>
        <taxon>ecological metagenomes</taxon>
    </lineage>
</organism>
<evidence type="ECO:0000256" key="2">
    <source>
        <dbReference type="ARBA" id="ARBA00005967"/>
    </source>
</evidence>
<comment type="similarity">
    <text evidence="2">Belongs to the bacterial diacylglycerol kinase family.</text>
</comment>
<evidence type="ECO:0000256" key="3">
    <source>
        <dbReference type="ARBA" id="ARBA00022475"/>
    </source>
</evidence>
<dbReference type="CDD" id="cd14266">
    <property type="entry name" value="UDPK_IM_PAP2_like"/>
    <property type="match status" value="1"/>
</dbReference>
<sequence>MGLDKLRRSFQYALAGLVYALKTQRNVRIHFMAAVIVLGAGLYFRISSRDFVLLFFAITLVFMAELFNTSLEKAVDLFVQEYSHLAKVAKDTAAGAVLVTALNALVVAYVVFYPRLESVVPGAYKDKGVPLLVTLTAFLLVSLLTLAGKAWSSMDNVKGRWLPSGRTALAFAGGTALTLLTGNLLAATIALFLVLLAAHGGPGPESRTLAGIITGALLGTLVTLAVFKLAGW</sequence>
<dbReference type="InterPro" id="IPR036945">
    <property type="entry name" value="DAGK_sf"/>
</dbReference>
<keyword evidence="11" id="KW-0443">Lipid metabolism</keyword>